<keyword evidence="4" id="KW-1185">Reference proteome</keyword>
<dbReference type="InterPro" id="IPR012337">
    <property type="entry name" value="RNaseH-like_sf"/>
</dbReference>
<reference evidence="3 4" key="1">
    <citation type="submission" date="2023-06" db="EMBL/GenBank/DDBJ databases">
        <title>Sporosarcina sp. nov., isolated from Korean traditional fermented seafood 'Jeotgal'.</title>
        <authorList>
            <person name="Yang A.-I."/>
            <person name="Shin N.-R."/>
        </authorList>
    </citation>
    <scope>NUCLEOTIDE SEQUENCE [LARGE SCALE GENOMIC DNA]</scope>
    <source>
        <strain evidence="3 4">KCTC3840</strain>
    </source>
</reference>
<proteinExistence type="inferred from homology"/>
<name>A0ABU4G3J1_9BACL</name>
<organism evidence="3 4">
    <name type="scientific">Sporosarcina aquimarina</name>
    <dbReference type="NCBI Taxonomy" id="114975"/>
    <lineage>
        <taxon>Bacteria</taxon>
        <taxon>Bacillati</taxon>
        <taxon>Bacillota</taxon>
        <taxon>Bacilli</taxon>
        <taxon>Bacillales</taxon>
        <taxon>Caryophanaceae</taxon>
        <taxon>Sporosarcina</taxon>
    </lineage>
</organism>
<evidence type="ECO:0000256" key="1">
    <source>
        <dbReference type="ARBA" id="ARBA00009277"/>
    </source>
</evidence>
<dbReference type="InterPro" id="IPR036397">
    <property type="entry name" value="RNaseH_sf"/>
</dbReference>
<dbReference type="PANTHER" id="PTHR35004">
    <property type="entry name" value="TRANSPOSASE RV3428C-RELATED"/>
    <property type="match status" value="1"/>
</dbReference>
<sequence>MEKWMIYNEIHRLRNEGFSNSAISRKLKISRNRVIEYGNMSPDEFYQFVLSLQNRSKKLDPYKEKVLEWLKEHPDLSGAQVYDWLQEKLEVGNVSEGTVRNFVNGLRELYCIPKLNMERDYMVVPELPMGKQIQVDFGESRQITTDGSHKRLYFIAFVLAHSRYKYVEWLDRPFRTADMIRMHENAFDYFGGMTEEIVYDQDHLLAVSENAGDLILTADFTKYHQKRKFKIHLCRKADPESKGKIEQVVKYVKHNFAKNRIFDNLADWQQSSMKWLKRTGNHKIHHNTKKRPAEVYTLEKEHLTRVAGTYIFEDIYTSSITRQIHKDNVIRFDGNRYSVPVGTYRKDAPNIAYVDKTEDHLFIRLQQNGQVLAKHKIAEGKGEVISDPTHRKSSYTKRDKLIHEVEDLLADPASVKWLVEKLTERYPRHLIDQLKVVQTVGLQYPDFVNEAVQEMKRLKLTSANDLRDIAFSLELQSKQIKSEASGLNEKYKNLVAPERKEDIYLRVLQGGDSR</sequence>
<dbReference type="EMBL" id="JAUBDH010000022">
    <property type="protein sequence ID" value="MDW0111540.1"/>
    <property type="molecule type" value="Genomic_DNA"/>
</dbReference>
<dbReference type="InterPro" id="IPR001584">
    <property type="entry name" value="Integrase_cat-core"/>
</dbReference>
<protein>
    <submittedName>
        <fullName evidence="3">IS21 family transposase</fullName>
    </submittedName>
</protein>
<evidence type="ECO:0000313" key="3">
    <source>
        <dbReference type="EMBL" id="MDW0111540.1"/>
    </source>
</evidence>
<dbReference type="Pfam" id="PF22483">
    <property type="entry name" value="Mu-transpos_C_2"/>
    <property type="match status" value="1"/>
</dbReference>
<accession>A0ABU4G3J1</accession>
<dbReference type="PROSITE" id="PS50994">
    <property type="entry name" value="INTEGRASE"/>
    <property type="match status" value="1"/>
</dbReference>
<dbReference type="PANTHER" id="PTHR35004:SF6">
    <property type="entry name" value="TRANSPOSASE"/>
    <property type="match status" value="1"/>
</dbReference>
<comment type="caution">
    <text evidence="3">The sequence shown here is derived from an EMBL/GenBank/DDBJ whole genome shotgun (WGS) entry which is preliminary data.</text>
</comment>
<comment type="similarity">
    <text evidence="1">Belongs to the transposase IS21/IS408/IS1162 family.</text>
</comment>
<dbReference type="InterPro" id="IPR054353">
    <property type="entry name" value="IstA-like_C"/>
</dbReference>
<dbReference type="RefSeq" id="WP_317937207.1">
    <property type="nucleotide sequence ID" value="NZ_JAUBDH010000022.1"/>
</dbReference>
<dbReference type="Proteomes" id="UP001280629">
    <property type="component" value="Unassembled WGS sequence"/>
</dbReference>
<dbReference type="NCBIfam" id="NF033546">
    <property type="entry name" value="transpos_IS21"/>
    <property type="match status" value="1"/>
</dbReference>
<evidence type="ECO:0000259" key="2">
    <source>
        <dbReference type="PROSITE" id="PS50994"/>
    </source>
</evidence>
<dbReference type="SUPFAM" id="SSF53098">
    <property type="entry name" value="Ribonuclease H-like"/>
    <property type="match status" value="1"/>
</dbReference>
<gene>
    <name evidence="3" type="primary">istA</name>
    <name evidence="3" type="ORF">QT716_16090</name>
</gene>
<evidence type="ECO:0000313" key="4">
    <source>
        <dbReference type="Proteomes" id="UP001280629"/>
    </source>
</evidence>
<feature type="domain" description="Integrase catalytic" evidence="2">
    <location>
        <begin position="124"/>
        <end position="300"/>
    </location>
</feature>
<dbReference type="Gene3D" id="3.30.420.10">
    <property type="entry name" value="Ribonuclease H-like superfamily/Ribonuclease H"/>
    <property type="match status" value="1"/>
</dbReference>